<dbReference type="PANTHER" id="PTHR46797:SF1">
    <property type="entry name" value="METHYLPHOSPHONATE SYNTHASE"/>
    <property type="match status" value="1"/>
</dbReference>
<accession>A0A6I6MKQ3</accession>
<evidence type="ECO:0000256" key="1">
    <source>
        <dbReference type="ARBA" id="ARBA00023125"/>
    </source>
</evidence>
<evidence type="ECO:0000313" key="3">
    <source>
        <dbReference type="EMBL" id="QGZ93736.1"/>
    </source>
</evidence>
<name>A0A6I6MKQ3_9CAUL</name>
<dbReference type="Proteomes" id="UP000431269">
    <property type="component" value="Chromosome"/>
</dbReference>
<evidence type="ECO:0000313" key="4">
    <source>
        <dbReference type="Proteomes" id="UP000431269"/>
    </source>
</evidence>
<dbReference type="InterPro" id="IPR001387">
    <property type="entry name" value="Cro/C1-type_HTH"/>
</dbReference>
<reference evidence="4" key="1">
    <citation type="submission" date="2019-12" db="EMBL/GenBank/DDBJ databases">
        <title>Complete genome of Terracaulis silvestris 0127_4.</title>
        <authorList>
            <person name="Vieira S."/>
            <person name="Riedel T."/>
            <person name="Sproer C."/>
            <person name="Pascual J."/>
            <person name="Boedeker C."/>
            <person name="Overmann J."/>
        </authorList>
    </citation>
    <scope>NUCLEOTIDE SEQUENCE [LARGE SCALE GENOMIC DNA]</scope>
    <source>
        <strain evidence="4">0127_4</strain>
    </source>
</reference>
<dbReference type="SMART" id="SM00530">
    <property type="entry name" value="HTH_XRE"/>
    <property type="match status" value="1"/>
</dbReference>
<dbReference type="RefSeq" id="WP_158764727.1">
    <property type="nucleotide sequence ID" value="NZ_CP047045.1"/>
</dbReference>
<dbReference type="CDD" id="cd00093">
    <property type="entry name" value="HTH_XRE"/>
    <property type="match status" value="1"/>
</dbReference>
<dbReference type="GO" id="GO:0003677">
    <property type="term" value="F:DNA binding"/>
    <property type="evidence" value="ECO:0007669"/>
    <property type="project" value="UniProtKB-KW"/>
</dbReference>
<sequence>MDVRRRLARNLVRLRHDRGLSQEELAAESELHRTYISGLETGGRNPTVLVLERLAKALKTTPSKLLE</sequence>
<keyword evidence="4" id="KW-1185">Reference proteome</keyword>
<dbReference type="EMBL" id="CP047045">
    <property type="protein sequence ID" value="QGZ93736.1"/>
    <property type="molecule type" value="Genomic_DNA"/>
</dbReference>
<dbReference type="KEGG" id="tsv:DSM104635_00548"/>
<dbReference type="AlphaFoldDB" id="A0A6I6MKQ3"/>
<proteinExistence type="predicted"/>
<dbReference type="GO" id="GO:0003700">
    <property type="term" value="F:DNA-binding transcription factor activity"/>
    <property type="evidence" value="ECO:0007669"/>
    <property type="project" value="TreeGrafter"/>
</dbReference>
<dbReference type="Gene3D" id="1.10.260.40">
    <property type="entry name" value="lambda repressor-like DNA-binding domains"/>
    <property type="match status" value="1"/>
</dbReference>
<keyword evidence="1" id="KW-0238">DNA-binding</keyword>
<evidence type="ECO:0000259" key="2">
    <source>
        <dbReference type="PROSITE" id="PS50943"/>
    </source>
</evidence>
<protein>
    <submittedName>
        <fullName evidence="3">Anaerobic benzoate catabolism transcriptional regulator</fullName>
    </submittedName>
</protein>
<dbReference type="SUPFAM" id="SSF47413">
    <property type="entry name" value="lambda repressor-like DNA-binding domains"/>
    <property type="match status" value="1"/>
</dbReference>
<dbReference type="GO" id="GO:0005829">
    <property type="term" value="C:cytosol"/>
    <property type="evidence" value="ECO:0007669"/>
    <property type="project" value="TreeGrafter"/>
</dbReference>
<dbReference type="PANTHER" id="PTHR46797">
    <property type="entry name" value="HTH-TYPE TRANSCRIPTIONAL REGULATOR"/>
    <property type="match status" value="1"/>
</dbReference>
<dbReference type="InterPro" id="IPR050807">
    <property type="entry name" value="TransReg_Diox_bact_type"/>
</dbReference>
<gene>
    <name evidence="3" type="ORF">DSM104635_00548</name>
</gene>
<feature type="domain" description="HTH cro/C1-type" evidence="2">
    <location>
        <begin position="11"/>
        <end position="65"/>
    </location>
</feature>
<dbReference type="Pfam" id="PF01381">
    <property type="entry name" value="HTH_3"/>
    <property type="match status" value="1"/>
</dbReference>
<dbReference type="InterPro" id="IPR010982">
    <property type="entry name" value="Lambda_DNA-bd_dom_sf"/>
</dbReference>
<dbReference type="PROSITE" id="PS50943">
    <property type="entry name" value="HTH_CROC1"/>
    <property type="match status" value="1"/>
</dbReference>
<organism evidence="3 4">
    <name type="scientific">Terricaulis silvestris</name>
    <dbReference type="NCBI Taxonomy" id="2686094"/>
    <lineage>
        <taxon>Bacteria</taxon>
        <taxon>Pseudomonadati</taxon>
        <taxon>Pseudomonadota</taxon>
        <taxon>Alphaproteobacteria</taxon>
        <taxon>Caulobacterales</taxon>
        <taxon>Caulobacteraceae</taxon>
        <taxon>Terricaulis</taxon>
    </lineage>
</organism>